<gene>
    <name evidence="2" type="ORF">VaNZ11_005894</name>
</gene>
<sequence>CLLQQLFVKLHLHVLHPWASNGCQTGNLCQGQAMSTPNIYGVQTGQIDILVGKVEKKQACAKFDAFKTFGLLTYFLFLYAFYAGFFAALLNIALAIRKDNYLHLNKKLTGNYISDNAYTTPWIWLRNNPKIQ</sequence>
<proteinExistence type="predicted"/>
<keyword evidence="1" id="KW-0472">Membrane</keyword>
<evidence type="ECO:0000313" key="2">
    <source>
        <dbReference type="EMBL" id="GLI63033.1"/>
    </source>
</evidence>
<comment type="caution">
    <text evidence="2">The sequence shown here is derived from an EMBL/GenBank/DDBJ whole genome shotgun (WGS) entry which is preliminary data.</text>
</comment>
<organism evidence="2 3">
    <name type="scientific">Volvox africanus</name>
    <dbReference type="NCBI Taxonomy" id="51714"/>
    <lineage>
        <taxon>Eukaryota</taxon>
        <taxon>Viridiplantae</taxon>
        <taxon>Chlorophyta</taxon>
        <taxon>core chlorophytes</taxon>
        <taxon>Chlorophyceae</taxon>
        <taxon>CS clade</taxon>
        <taxon>Chlamydomonadales</taxon>
        <taxon>Volvocaceae</taxon>
        <taxon>Volvox</taxon>
    </lineage>
</organism>
<protein>
    <submittedName>
        <fullName evidence="2">Uncharacterized protein</fullName>
    </submittedName>
</protein>
<accession>A0ABQ5RZI1</accession>
<evidence type="ECO:0000313" key="3">
    <source>
        <dbReference type="Proteomes" id="UP001165090"/>
    </source>
</evidence>
<keyword evidence="3" id="KW-1185">Reference proteome</keyword>
<keyword evidence="1" id="KW-0812">Transmembrane</keyword>
<dbReference type="EMBL" id="BSDZ01000014">
    <property type="protein sequence ID" value="GLI63033.1"/>
    <property type="molecule type" value="Genomic_DNA"/>
</dbReference>
<name>A0ABQ5RZI1_9CHLO</name>
<keyword evidence="1" id="KW-1133">Transmembrane helix</keyword>
<feature type="transmembrane region" description="Helical" evidence="1">
    <location>
        <begin position="71"/>
        <end position="96"/>
    </location>
</feature>
<reference evidence="2 3" key="1">
    <citation type="journal article" date="2023" name="IScience">
        <title>Expanded male sex-determining region conserved during the evolution of homothallism in the green alga Volvox.</title>
        <authorList>
            <person name="Yamamoto K."/>
            <person name="Matsuzaki R."/>
            <person name="Mahakham W."/>
            <person name="Heman W."/>
            <person name="Sekimoto H."/>
            <person name="Kawachi M."/>
            <person name="Minakuchi Y."/>
            <person name="Toyoda A."/>
            <person name="Nozaki H."/>
        </authorList>
    </citation>
    <scope>NUCLEOTIDE SEQUENCE [LARGE SCALE GENOMIC DNA]</scope>
    <source>
        <strain evidence="2 3">NIES-4468</strain>
    </source>
</reference>
<feature type="non-terminal residue" evidence="2">
    <location>
        <position position="1"/>
    </location>
</feature>
<dbReference type="Proteomes" id="UP001165090">
    <property type="component" value="Unassembled WGS sequence"/>
</dbReference>
<evidence type="ECO:0000256" key="1">
    <source>
        <dbReference type="SAM" id="Phobius"/>
    </source>
</evidence>